<feature type="domain" description="C2H2-type" evidence="7">
    <location>
        <begin position="815"/>
        <end position="842"/>
    </location>
</feature>
<evidence type="ECO:0000259" key="7">
    <source>
        <dbReference type="PROSITE" id="PS50157"/>
    </source>
</evidence>
<organism evidence="8 9">
    <name type="scientific">Galeopterus variegatus</name>
    <name type="common">Malayan flying lemur</name>
    <name type="synonym">Cynocephalus variegatus</name>
    <dbReference type="NCBI Taxonomy" id="482537"/>
    <lineage>
        <taxon>Eukaryota</taxon>
        <taxon>Metazoa</taxon>
        <taxon>Chordata</taxon>
        <taxon>Craniata</taxon>
        <taxon>Vertebrata</taxon>
        <taxon>Euteleostomi</taxon>
        <taxon>Mammalia</taxon>
        <taxon>Eutheria</taxon>
        <taxon>Euarchontoglires</taxon>
        <taxon>Dermoptera</taxon>
        <taxon>Cynocephalidae</taxon>
        <taxon>Galeopterus</taxon>
    </lineage>
</organism>
<gene>
    <name evidence="9" type="primary">ZNF827</name>
</gene>
<evidence type="ECO:0000313" key="8">
    <source>
        <dbReference type="Proteomes" id="UP000694923"/>
    </source>
</evidence>
<feature type="domain" description="C2H2-type" evidence="7">
    <location>
        <begin position="400"/>
        <end position="427"/>
    </location>
</feature>
<dbReference type="InterPro" id="IPR036236">
    <property type="entry name" value="Znf_C2H2_sf"/>
</dbReference>
<dbReference type="GeneID" id="103595269"/>
<sequence>MATLGADELLCENQGDVSRQEEAEGELSEGEHWYGNSSETPSEASYGEVQENYKLSLEDRIQEQSTSPDTSLGSATPSSHTLELVGLDGELLRDSLQCQDHLSPGVTSLCEDDPPGSNKPLSSNLRRLLEAGSLKLEGTTTANGRVESPINVGSNLSFSPPSHHAQQLSVLARKLAEKQEQNDQYTPSNRFIWNQGKWLPNSTTTCGLSPDSAILKLKAAANAVLQDKSLTRTEDTMRFESFSSPFSSQSASSTLAALSKKVSERSLTPGQEHPPPASSFLSLASMTSSAALLKEVAARAAGSLLAEKASLLPEDPLPPPPSEKKPEKVTPPPPPPPPPPPQSLELLLLPVPKGRVSKPSNPASEEESGKPFQCPICGLVIKRKSYWKRHMVIHTGLKSHQCPLCPFRCARKDNLKSHMKVHQHQDRGETFQCQLCPFTSSRHFSLKLHMRCHQHFLRTEAKVKEEIPDPDVKGSPHLSDSACLGQQREGGGTELVGTMMTSNTPERTSQGGAGVSPLLVKEEPKEDNGLPTSFTLSAADRPTNHTKLKDPSEYVANSASALFSQDISVKMASDFLMKLSAANQKEPMNLNFKVKEEPNEEEALSTPLPRSSYVFSPESEGSAPSISEDTLKLQEGKGSVLRRDMSVKAASELLMKLSAENSKETQVVKIKEEPMEVDVQDSCVSVSPSRNVGYSTLIGREKTEPLQKMPEGRVPPERNLFSQDISVKMASELLFQLSEKVSKEHNHTKENTIRTTTSPFFSEDTFRQSPFTSNSKDLLPGEAVPHGRISAPETEKIVLEAGNGLPSWKFNDQLFPCDVCGKVFGRQQTLSRHLSLHTGSLHLEVVSLSSLPLFSFTLSYSCHVCGFETELNVQFVSHMSLHVDKEQWMFSICCTACDFVTMEESEIKTHIGTKHTGEDRKTPSESNSPSSSSLSALSDSANSKDDSDGSQKNKGGNNLLVISVMPGSQPSLNSDEKPEKGFECVFCNFVCKTKNMFERHLQIHLITRMFECDVCHKFMKTPEQLLEHKKCHTVPTGGLK</sequence>
<feature type="region of interest" description="Disordered" evidence="6">
    <location>
        <begin position="1"/>
        <end position="79"/>
    </location>
</feature>
<feature type="region of interest" description="Disordered" evidence="6">
    <location>
        <begin position="910"/>
        <end position="958"/>
    </location>
</feature>
<evidence type="ECO:0000256" key="2">
    <source>
        <dbReference type="ARBA" id="ARBA00022737"/>
    </source>
</evidence>
<evidence type="ECO:0000256" key="4">
    <source>
        <dbReference type="ARBA" id="ARBA00022833"/>
    </source>
</evidence>
<proteinExistence type="predicted"/>
<dbReference type="PROSITE" id="PS00028">
    <property type="entry name" value="ZINC_FINGER_C2H2_1"/>
    <property type="match status" value="5"/>
</dbReference>
<feature type="domain" description="C2H2-type" evidence="7">
    <location>
        <begin position="372"/>
        <end position="399"/>
    </location>
</feature>
<feature type="region of interest" description="Disordered" evidence="6">
    <location>
        <begin position="309"/>
        <end position="345"/>
    </location>
</feature>
<dbReference type="PANTHER" id="PTHR24403">
    <property type="entry name" value="ZINC FINGER PROTEIN"/>
    <property type="match status" value="1"/>
</dbReference>
<dbReference type="PANTHER" id="PTHR24403:SF62">
    <property type="entry name" value="ZINC FINGER PROTEIN 827"/>
    <property type="match status" value="1"/>
</dbReference>
<dbReference type="Pfam" id="PF00096">
    <property type="entry name" value="zf-C2H2"/>
    <property type="match status" value="3"/>
</dbReference>
<evidence type="ECO:0000256" key="3">
    <source>
        <dbReference type="ARBA" id="ARBA00022771"/>
    </source>
</evidence>
<dbReference type="InterPro" id="IPR050688">
    <property type="entry name" value="Zinc_finger/UBP_domain"/>
</dbReference>
<name>A0ABM0R8B4_GALVR</name>
<keyword evidence="3 5" id="KW-0863">Zinc-finger</keyword>
<feature type="domain" description="C2H2-type" evidence="7">
    <location>
        <begin position="1010"/>
        <end position="1033"/>
    </location>
</feature>
<reference evidence="9" key="1">
    <citation type="submission" date="2025-08" db="UniProtKB">
        <authorList>
            <consortium name="RefSeq"/>
        </authorList>
    </citation>
    <scope>IDENTIFICATION</scope>
</reference>
<feature type="region of interest" description="Disordered" evidence="6">
    <location>
        <begin position="523"/>
        <end position="549"/>
    </location>
</feature>
<evidence type="ECO:0000256" key="1">
    <source>
        <dbReference type="ARBA" id="ARBA00022723"/>
    </source>
</evidence>
<feature type="region of interest" description="Disordered" evidence="6">
    <location>
        <begin position="595"/>
        <end position="631"/>
    </location>
</feature>
<feature type="compositionally biased region" description="Polar residues" evidence="6">
    <location>
        <begin position="63"/>
        <end position="79"/>
    </location>
</feature>
<dbReference type="SUPFAM" id="SSF57667">
    <property type="entry name" value="beta-beta-alpha zinc fingers"/>
    <property type="match status" value="3"/>
</dbReference>
<keyword evidence="2" id="KW-0677">Repeat</keyword>
<evidence type="ECO:0000256" key="5">
    <source>
        <dbReference type="PROSITE-ProRule" id="PRU00042"/>
    </source>
</evidence>
<evidence type="ECO:0000256" key="6">
    <source>
        <dbReference type="SAM" id="MobiDB-lite"/>
    </source>
</evidence>
<dbReference type="InterPro" id="IPR013087">
    <property type="entry name" value="Znf_C2H2_type"/>
</dbReference>
<accession>A0ABM0R8B4</accession>
<dbReference type="RefSeq" id="XP_008576855.1">
    <property type="nucleotide sequence ID" value="XM_008578633.1"/>
</dbReference>
<feature type="compositionally biased region" description="Low complexity" evidence="6">
    <location>
        <begin position="924"/>
        <end position="941"/>
    </location>
</feature>
<feature type="region of interest" description="Disordered" evidence="6">
    <location>
        <begin position="261"/>
        <end position="280"/>
    </location>
</feature>
<dbReference type="PROSITE" id="PS50157">
    <property type="entry name" value="ZINC_FINGER_C2H2_2"/>
    <property type="match status" value="4"/>
</dbReference>
<protein>
    <submittedName>
        <fullName evidence="9">Zinc finger protein 827</fullName>
    </submittedName>
</protein>
<dbReference type="SMART" id="SM00355">
    <property type="entry name" value="ZnF_C2H2"/>
    <property type="match status" value="8"/>
</dbReference>
<feature type="compositionally biased region" description="Basic and acidic residues" evidence="6">
    <location>
        <begin position="910"/>
        <end position="923"/>
    </location>
</feature>
<keyword evidence="1" id="KW-0479">Metal-binding</keyword>
<keyword evidence="4" id="KW-0862">Zinc</keyword>
<dbReference type="Gene3D" id="3.30.160.60">
    <property type="entry name" value="Classic Zinc Finger"/>
    <property type="match status" value="5"/>
</dbReference>
<dbReference type="Proteomes" id="UP000694923">
    <property type="component" value="Unplaced"/>
</dbReference>
<feature type="compositionally biased region" description="Pro residues" evidence="6">
    <location>
        <begin position="329"/>
        <end position="342"/>
    </location>
</feature>
<keyword evidence="8" id="KW-1185">Reference proteome</keyword>
<feature type="compositionally biased region" description="Basic and acidic residues" evidence="6">
    <location>
        <begin position="942"/>
        <end position="951"/>
    </location>
</feature>
<evidence type="ECO:0000313" key="9">
    <source>
        <dbReference type="RefSeq" id="XP_008576855.1"/>
    </source>
</evidence>